<dbReference type="EMBL" id="LSNE01000015">
    <property type="protein sequence ID" value="KXI27184.1"/>
    <property type="molecule type" value="Genomic_DNA"/>
</dbReference>
<gene>
    <name evidence="2" type="ORF">AX660_02020</name>
</gene>
<feature type="transmembrane region" description="Helical" evidence="1">
    <location>
        <begin position="12"/>
        <end position="34"/>
    </location>
</feature>
<sequence>MKHPTKQQGFSLVEIMITLALGLVISGALIQIMLGNNVTERLNQAVASVQESGRFIISRLRNDLLMTGRYDILAPELNRATDVVIEAAYVQNNPIPIVGDFISDASIGAIEGASGANDTLVVSFQGTTDCRGYKLGYAANEEFFVVNQYFVTGTSLQCRGFDGRVLRGQQVAVGNDSNKAYTLLDDVHSFQVQYGVTNTLAAQDNSSVPVRFVTADSLAGLRASGSQVVAIRIALLIRADSDINIDPVPSFKLLDEVAIQPSQKRLFKQFETTITLRNVKNFIRSRNI</sequence>
<dbReference type="InterPro" id="IPR012902">
    <property type="entry name" value="N_methyl_site"/>
</dbReference>
<dbReference type="AlphaFoldDB" id="A0A148KLI5"/>
<evidence type="ECO:0000313" key="2">
    <source>
        <dbReference type="EMBL" id="KXI27184.1"/>
    </source>
</evidence>
<dbReference type="GO" id="GO:0043683">
    <property type="term" value="P:type IV pilus assembly"/>
    <property type="evidence" value="ECO:0007669"/>
    <property type="project" value="InterPro"/>
</dbReference>
<dbReference type="Pfam" id="PF07963">
    <property type="entry name" value="N_methyl"/>
    <property type="match status" value="1"/>
</dbReference>
<organism evidence="2 3">
    <name type="scientific">Paraglaciecola hydrolytica</name>
    <dbReference type="NCBI Taxonomy" id="1799789"/>
    <lineage>
        <taxon>Bacteria</taxon>
        <taxon>Pseudomonadati</taxon>
        <taxon>Pseudomonadota</taxon>
        <taxon>Gammaproteobacteria</taxon>
        <taxon>Alteromonadales</taxon>
        <taxon>Alteromonadaceae</taxon>
        <taxon>Paraglaciecola</taxon>
    </lineage>
</organism>
<dbReference type="RefSeq" id="WP_068381668.1">
    <property type="nucleotide sequence ID" value="NZ_LSNE01000015.1"/>
</dbReference>
<dbReference type="Pfam" id="PF16074">
    <property type="entry name" value="PilW"/>
    <property type="match status" value="1"/>
</dbReference>
<accession>A0A148KLI5</accession>
<dbReference type="Proteomes" id="UP000070299">
    <property type="component" value="Unassembled WGS sequence"/>
</dbReference>
<evidence type="ECO:0000313" key="3">
    <source>
        <dbReference type="Proteomes" id="UP000070299"/>
    </source>
</evidence>
<dbReference type="InterPro" id="IPR032092">
    <property type="entry name" value="PilW"/>
</dbReference>
<comment type="caution">
    <text evidence="2">The sequence shown here is derived from an EMBL/GenBank/DDBJ whole genome shotgun (WGS) entry which is preliminary data.</text>
</comment>
<dbReference type="STRING" id="1799789.AX660_02020"/>
<keyword evidence="1" id="KW-0812">Transmembrane</keyword>
<keyword evidence="3" id="KW-1185">Reference proteome</keyword>
<dbReference type="PROSITE" id="PS00409">
    <property type="entry name" value="PROKAR_NTER_METHYL"/>
    <property type="match status" value="1"/>
</dbReference>
<proteinExistence type="predicted"/>
<name>A0A148KLI5_9ALTE</name>
<protein>
    <submittedName>
        <fullName evidence="2">Prepilin cleavage protein</fullName>
    </submittedName>
</protein>
<dbReference type="OrthoDB" id="5296662at2"/>
<keyword evidence="1" id="KW-0472">Membrane</keyword>
<evidence type="ECO:0000256" key="1">
    <source>
        <dbReference type="SAM" id="Phobius"/>
    </source>
</evidence>
<keyword evidence="1" id="KW-1133">Transmembrane helix</keyword>
<dbReference type="NCBIfam" id="TIGR02532">
    <property type="entry name" value="IV_pilin_GFxxxE"/>
    <property type="match status" value="1"/>
</dbReference>
<reference evidence="3" key="1">
    <citation type="submission" date="2016-02" db="EMBL/GenBank/DDBJ databases">
        <authorList>
            <person name="Schultz-Johansen M."/>
            <person name="Glaring M.A."/>
            <person name="Bech P.K."/>
            <person name="Stougaard P."/>
        </authorList>
    </citation>
    <scope>NUCLEOTIDE SEQUENCE [LARGE SCALE GENOMIC DNA]</scope>
    <source>
        <strain evidence="3">S66</strain>
    </source>
</reference>